<keyword evidence="1" id="KW-1133">Transmembrane helix</keyword>
<dbReference type="PANTHER" id="PTHR34220">
    <property type="entry name" value="SENSOR HISTIDINE KINASE YPDA"/>
    <property type="match status" value="1"/>
</dbReference>
<feature type="transmembrane region" description="Helical" evidence="1">
    <location>
        <begin position="35"/>
        <end position="52"/>
    </location>
</feature>
<dbReference type="InterPro" id="IPR003594">
    <property type="entry name" value="HATPase_dom"/>
</dbReference>
<evidence type="ECO:0000256" key="1">
    <source>
        <dbReference type="SAM" id="Phobius"/>
    </source>
</evidence>
<keyword evidence="3" id="KW-0418">Kinase</keyword>
<dbReference type="Pfam" id="PF06580">
    <property type="entry name" value="His_kinase"/>
    <property type="match status" value="1"/>
</dbReference>
<accession>A0A6L6PB54</accession>
<dbReference type="GO" id="GO:0016020">
    <property type="term" value="C:membrane"/>
    <property type="evidence" value="ECO:0007669"/>
    <property type="project" value="InterPro"/>
</dbReference>
<dbReference type="InterPro" id="IPR036890">
    <property type="entry name" value="HATPase_C_sf"/>
</dbReference>
<dbReference type="GO" id="GO:0000155">
    <property type="term" value="F:phosphorelay sensor kinase activity"/>
    <property type="evidence" value="ECO:0007669"/>
    <property type="project" value="InterPro"/>
</dbReference>
<keyword evidence="4" id="KW-1185">Reference proteome</keyword>
<organism evidence="3 4">
    <name type="scientific">Duganella radicis</name>
    <dbReference type="NCBI Taxonomy" id="551988"/>
    <lineage>
        <taxon>Bacteria</taxon>
        <taxon>Pseudomonadati</taxon>
        <taxon>Pseudomonadota</taxon>
        <taxon>Betaproteobacteria</taxon>
        <taxon>Burkholderiales</taxon>
        <taxon>Oxalobacteraceae</taxon>
        <taxon>Telluria group</taxon>
        <taxon>Duganella</taxon>
    </lineage>
</organism>
<evidence type="ECO:0000313" key="3">
    <source>
        <dbReference type="EMBL" id="MTV36306.1"/>
    </source>
</evidence>
<feature type="transmembrane region" description="Helical" evidence="1">
    <location>
        <begin position="99"/>
        <end position="121"/>
    </location>
</feature>
<evidence type="ECO:0000259" key="2">
    <source>
        <dbReference type="PROSITE" id="PS50109"/>
    </source>
</evidence>
<dbReference type="InterPro" id="IPR010559">
    <property type="entry name" value="Sig_transdc_His_kin_internal"/>
</dbReference>
<proteinExistence type="predicted"/>
<sequence>MWCIYVCGWAAYLLLVGLALQLDELRQGRFDTRVVMALLKSTPNAMLLALLWPLSGYLESMRLALWRIFLIHLCCALFYSVTCYLLIWFLLGLRQEPAWYVWPALYAMMTYFVIAAMFHMVRADNARRRQTSAAQLAQNLAVESEMNALRNKLNPHFLFNTLHSIIALTRKSPGAAEAALFQFSTMLRYILDTEKRGCDQVTLNDELGFVRDYLELESLRLGPRLQVEWDLDDDINGCTLPALLLQPLVENSIKHAFNPHSRPGKIVIRTSVDELTQTLYVRVADNGPGTDPVALGQSNGLGIRTLARRLELEYGARGTLAIKTAPREGFMVTISMPLAFS</sequence>
<gene>
    <name evidence="3" type="ORF">GM676_01755</name>
</gene>
<dbReference type="Proteomes" id="UP000475582">
    <property type="component" value="Unassembled WGS sequence"/>
</dbReference>
<evidence type="ECO:0000313" key="4">
    <source>
        <dbReference type="Proteomes" id="UP000475582"/>
    </source>
</evidence>
<feature type="transmembrane region" description="Helical" evidence="1">
    <location>
        <begin position="64"/>
        <end position="87"/>
    </location>
</feature>
<dbReference type="EMBL" id="WNKY01000001">
    <property type="protein sequence ID" value="MTV36306.1"/>
    <property type="molecule type" value="Genomic_DNA"/>
</dbReference>
<dbReference type="InterPro" id="IPR050640">
    <property type="entry name" value="Bact_2-comp_sensor_kinase"/>
</dbReference>
<keyword evidence="3" id="KW-0808">Transferase</keyword>
<dbReference type="PANTHER" id="PTHR34220:SF7">
    <property type="entry name" value="SENSOR HISTIDINE KINASE YPDA"/>
    <property type="match status" value="1"/>
</dbReference>
<dbReference type="PROSITE" id="PS50109">
    <property type="entry name" value="HIS_KIN"/>
    <property type="match status" value="1"/>
</dbReference>
<dbReference type="Pfam" id="PF02518">
    <property type="entry name" value="HATPase_c"/>
    <property type="match status" value="1"/>
</dbReference>
<reference evidence="3 4" key="1">
    <citation type="submission" date="2019-11" db="EMBL/GenBank/DDBJ databases">
        <title>Type strains purchased from KCTC, JCM and DSMZ.</title>
        <authorList>
            <person name="Lu H."/>
        </authorList>
    </citation>
    <scope>NUCLEOTIDE SEQUENCE [LARGE SCALE GENOMIC DNA]</scope>
    <source>
        <strain evidence="3 4">KCTC 22382</strain>
    </source>
</reference>
<dbReference type="Gene3D" id="3.30.565.10">
    <property type="entry name" value="Histidine kinase-like ATPase, C-terminal domain"/>
    <property type="match status" value="1"/>
</dbReference>
<feature type="domain" description="Histidine kinase" evidence="2">
    <location>
        <begin position="244"/>
        <end position="340"/>
    </location>
</feature>
<comment type="caution">
    <text evidence="3">The sequence shown here is derived from an EMBL/GenBank/DDBJ whole genome shotgun (WGS) entry which is preliminary data.</text>
</comment>
<dbReference type="InterPro" id="IPR005467">
    <property type="entry name" value="His_kinase_dom"/>
</dbReference>
<keyword evidence="1" id="KW-0472">Membrane</keyword>
<dbReference type="AlphaFoldDB" id="A0A6L6PB54"/>
<dbReference type="OrthoDB" id="2514702at2"/>
<keyword evidence="1" id="KW-0812">Transmembrane</keyword>
<protein>
    <submittedName>
        <fullName evidence="3">Sensor histidine kinase</fullName>
    </submittedName>
</protein>
<name>A0A6L6PB54_9BURK</name>
<dbReference type="SUPFAM" id="SSF55874">
    <property type="entry name" value="ATPase domain of HSP90 chaperone/DNA topoisomerase II/histidine kinase"/>
    <property type="match status" value="1"/>
</dbReference>